<sequence>MNLLRQEWIVTAKTLAKQTNNPMCTPLRPDVNQTLSSQKTLSLLTGQWERSQICEEKLESKLPQGVIDQNRQVRQKIIVRMRLSVSTGL</sequence>
<keyword evidence="2" id="KW-1185">Reference proteome</keyword>
<reference evidence="1 2" key="1">
    <citation type="journal article" date="2019" name="Sci. Rep.">
        <title>Orb-weaving spider Araneus ventricosus genome elucidates the spidroin gene catalogue.</title>
        <authorList>
            <person name="Kono N."/>
            <person name="Nakamura H."/>
            <person name="Ohtoshi R."/>
            <person name="Moran D.A.P."/>
            <person name="Shinohara A."/>
            <person name="Yoshida Y."/>
            <person name="Fujiwara M."/>
            <person name="Mori M."/>
            <person name="Tomita M."/>
            <person name="Arakawa K."/>
        </authorList>
    </citation>
    <scope>NUCLEOTIDE SEQUENCE [LARGE SCALE GENOMIC DNA]</scope>
</reference>
<evidence type="ECO:0000313" key="2">
    <source>
        <dbReference type="Proteomes" id="UP000499080"/>
    </source>
</evidence>
<dbReference type="Proteomes" id="UP000499080">
    <property type="component" value="Unassembled WGS sequence"/>
</dbReference>
<proteinExistence type="predicted"/>
<organism evidence="1 2">
    <name type="scientific">Araneus ventricosus</name>
    <name type="common">Orbweaver spider</name>
    <name type="synonym">Epeira ventricosa</name>
    <dbReference type="NCBI Taxonomy" id="182803"/>
    <lineage>
        <taxon>Eukaryota</taxon>
        <taxon>Metazoa</taxon>
        <taxon>Ecdysozoa</taxon>
        <taxon>Arthropoda</taxon>
        <taxon>Chelicerata</taxon>
        <taxon>Arachnida</taxon>
        <taxon>Araneae</taxon>
        <taxon>Araneomorphae</taxon>
        <taxon>Entelegynae</taxon>
        <taxon>Araneoidea</taxon>
        <taxon>Araneidae</taxon>
        <taxon>Araneus</taxon>
    </lineage>
</organism>
<dbReference type="EMBL" id="BGPR01003589">
    <property type="protein sequence ID" value="GBM90004.1"/>
    <property type="molecule type" value="Genomic_DNA"/>
</dbReference>
<gene>
    <name evidence="1" type="ORF">AVEN_43451_1</name>
</gene>
<dbReference type="AlphaFoldDB" id="A0A4Y2JJ79"/>
<comment type="caution">
    <text evidence="1">The sequence shown here is derived from an EMBL/GenBank/DDBJ whole genome shotgun (WGS) entry which is preliminary data.</text>
</comment>
<evidence type="ECO:0000313" key="1">
    <source>
        <dbReference type="EMBL" id="GBM90004.1"/>
    </source>
</evidence>
<name>A0A4Y2JJ79_ARAVE</name>
<accession>A0A4Y2JJ79</accession>
<protein>
    <submittedName>
        <fullName evidence="1">Uncharacterized protein</fullName>
    </submittedName>
</protein>